<reference evidence="7" key="1">
    <citation type="submission" date="2021-02" db="EMBL/GenBank/DDBJ databases">
        <authorList>
            <person name="Nowell W R."/>
        </authorList>
    </citation>
    <scope>NUCLEOTIDE SEQUENCE</scope>
</reference>
<sequence>MDVLLGDSNRYNIPQNHFEQSYITNCTDGKELERIYKVLKSKDERKFQQLEDLILARIEKVEPHSTLLCDEKSPLNTSFSPEEELKNVDNSLNTMSRRKKETLLRYPNRTSTQTQNKSDDIEKQTAKKNNVLLGNLNEGQTSAEEWRILGNTAYSKNQYQLAYEYYTNSLKFDKKNPSLHNNRLKLNDYDGCITDCNEVLCIETQNIKGLYRRAKAFFGKKMYNEAINDLERLLFFDSKNNEAKLLLTIITTKQNEDINVQQQDGKRPEIIDDDVEILSEVYKTNTSGGKCKITAVKSDDDIVKIGPDGKIMPNTNHDKTTPIIYSNNQQLYTESLADDDSTPLRYLTDNKDSFNKKSNSQKRYTCGNGVEADNEGEDDDNNSLNSDGLGENSRSPRSMNVSPITTPRDQIDQSVLLFSQIPDDNNNESSFEDRVYNPTVIMSHSKQNENHPNIYDDERQTTPKINPSRWNNTFITVSSADAPNDNDDFDDNSGSNDGSTISFNDAISKSNFSPQIQHWLRETAYGVDYLHSLEIERYKTPWSREKMPWNLDQFERYIKNSYRQGNYKNTIEACKKMLKNGLLDYHCHVEHIIEILWKCADSYAKLNDHQHSIQFTSETLQFNIIHGESLMCRAKAFQNENFLIYAYLDYSKIQSADPNYQLASNFRKTVKTALNEKEPMWKEKCVTSINDLFISYMQEKYNFPSTTNEQYEWYKTHGNTLYMDACYVLAVRFYDKCIELIKEKQIAYGNRGACFLKLYEPRKAIDDFDVVLNHDSRNIRALYRKACAYKMLNKDDLYLLTLNEYLKINPTNQLILNEYFKSIHKKVPRYLRRIRAAFKNPDADQSQSQQLLSTSTLTTQKNRKSHKKKFLTFDEIESLRKSVDTMKWYEFSQQINTIKPSDMRNYSKLLFHLKPEIINQQIENMSPKLLKMILKYFYQFIHAEKQQQQNTSTYSYGEYCFNILYALLSVKQFDLSVSMLDDESKRYVNQLFSYFTTTITTVDGIKLSKLKEGFTLI</sequence>
<dbReference type="InterPro" id="IPR011990">
    <property type="entry name" value="TPR-like_helical_dom_sf"/>
</dbReference>
<evidence type="ECO:0000313" key="9">
    <source>
        <dbReference type="Proteomes" id="UP000663829"/>
    </source>
</evidence>
<dbReference type="GO" id="GO:0031072">
    <property type="term" value="F:heat shock protein binding"/>
    <property type="evidence" value="ECO:0007669"/>
    <property type="project" value="TreeGrafter"/>
</dbReference>
<comment type="caution">
    <text evidence="7">The sequence shown here is derived from an EMBL/GenBank/DDBJ whole genome shotgun (WGS) entry which is preliminary data.</text>
</comment>
<protein>
    <submittedName>
        <fullName evidence="7">Uncharacterized protein</fullName>
    </submittedName>
</protein>
<evidence type="ECO:0000256" key="5">
    <source>
        <dbReference type="PROSITE-ProRule" id="PRU00339"/>
    </source>
</evidence>
<dbReference type="GO" id="GO:0005739">
    <property type="term" value="C:mitochondrion"/>
    <property type="evidence" value="ECO:0007669"/>
    <property type="project" value="TreeGrafter"/>
</dbReference>
<evidence type="ECO:0000256" key="2">
    <source>
        <dbReference type="ARBA" id="ARBA00022490"/>
    </source>
</evidence>
<dbReference type="InterPro" id="IPR051982">
    <property type="entry name" value="CiliaryAsmbly_MitoImport"/>
</dbReference>
<dbReference type="EMBL" id="CAJOBC010003826">
    <property type="protein sequence ID" value="CAF3802270.1"/>
    <property type="molecule type" value="Genomic_DNA"/>
</dbReference>
<dbReference type="SMART" id="SM00028">
    <property type="entry name" value="TPR"/>
    <property type="match status" value="5"/>
</dbReference>
<dbReference type="PANTHER" id="PTHR45984">
    <property type="entry name" value="RNA (RNA) POLYMERASE II ASSOCIATED PROTEIN HOMOLOG"/>
    <property type="match status" value="1"/>
</dbReference>
<dbReference type="OrthoDB" id="2942533at2759"/>
<dbReference type="Proteomes" id="UP000663829">
    <property type="component" value="Unassembled WGS sequence"/>
</dbReference>
<keyword evidence="9" id="KW-1185">Reference proteome</keyword>
<dbReference type="PANTHER" id="PTHR45984:SF2">
    <property type="entry name" value="MITOCHONDRIAL IMPORT RECEPTOR SUBUNIT TOM34"/>
    <property type="match status" value="1"/>
</dbReference>
<feature type="region of interest" description="Disordered" evidence="6">
    <location>
        <begin position="446"/>
        <end position="470"/>
    </location>
</feature>
<keyword evidence="2" id="KW-0963">Cytoplasm</keyword>
<proteinExistence type="predicted"/>
<feature type="region of interest" description="Disordered" evidence="6">
    <location>
        <begin position="478"/>
        <end position="497"/>
    </location>
</feature>
<organism evidence="7 9">
    <name type="scientific">Didymodactylos carnosus</name>
    <dbReference type="NCBI Taxonomy" id="1234261"/>
    <lineage>
        <taxon>Eukaryota</taxon>
        <taxon>Metazoa</taxon>
        <taxon>Spiralia</taxon>
        <taxon>Gnathifera</taxon>
        <taxon>Rotifera</taxon>
        <taxon>Eurotatoria</taxon>
        <taxon>Bdelloidea</taxon>
        <taxon>Philodinida</taxon>
        <taxon>Philodinidae</taxon>
        <taxon>Didymodactylos</taxon>
    </lineage>
</organism>
<dbReference type="GO" id="GO:0005829">
    <property type="term" value="C:cytosol"/>
    <property type="evidence" value="ECO:0007669"/>
    <property type="project" value="TreeGrafter"/>
</dbReference>
<gene>
    <name evidence="7" type="ORF">GPM918_LOCUS15303</name>
    <name evidence="8" type="ORF">SRO942_LOCUS15303</name>
</gene>
<evidence type="ECO:0000256" key="3">
    <source>
        <dbReference type="ARBA" id="ARBA00022737"/>
    </source>
</evidence>
<feature type="repeat" description="TPR" evidence="5">
    <location>
        <begin position="143"/>
        <end position="176"/>
    </location>
</feature>
<name>A0A814J027_9BILA</name>
<evidence type="ECO:0000313" key="7">
    <source>
        <dbReference type="EMBL" id="CAF1031508.1"/>
    </source>
</evidence>
<feature type="compositionally biased region" description="Low complexity" evidence="6">
    <location>
        <begin position="845"/>
        <end position="860"/>
    </location>
</feature>
<evidence type="ECO:0000313" key="8">
    <source>
        <dbReference type="EMBL" id="CAF3802270.1"/>
    </source>
</evidence>
<feature type="compositionally biased region" description="Polar residues" evidence="6">
    <location>
        <begin position="392"/>
        <end position="408"/>
    </location>
</feature>
<dbReference type="AlphaFoldDB" id="A0A814J027"/>
<evidence type="ECO:0000256" key="6">
    <source>
        <dbReference type="SAM" id="MobiDB-lite"/>
    </source>
</evidence>
<feature type="compositionally biased region" description="Basic and acidic residues" evidence="6">
    <location>
        <begin position="446"/>
        <end position="461"/>
    </location>
</feature>
<keyword evidence="3" id="KW-0677">Repeat</keyword>
<dbReference type="Gene3D" id="1.25.40.10">
    <property type="entry name" value="Tetratricopeptide repeat domain"/>
    <property type="match status" value="2"/>
</dbReference>
<dbReference type="Proteomes" id="UP000681722">
    <property type="component" value="Unassembled WGS sequence"/>
</dbReference>
<dbReference type="EMBL" id="CAJNOQ010003826">
    <property type="protein sequence ID" value="CAF1031508.1"/>
    <property type="molecule type" value="Genomic_DNA"/>
</dbReference>
<evidence type="ECO:0000256" key="1">
    <source>
        <dbReference type="ARBA" id="ARBA00004496"/>
    </source>
</evidence>
<keyword evidence="4 5" id="KW-0802">TPR repeat</keyword>
<feature type="compositionally biased region" description="Acidic residues" evidence="6">
    <location>
        <begin position="372"/>
        <end position="381"/>
    </location>
</feature>
<dbReference type="SUPFAM" id="SSF48452">
    <property type="entry name" value="TPR-like"/>
    <property type="match status" value="3"/>
</dbReference>
<dbReference type="InterPro" id="IPR019734">
    <property type="entry name" value="TPR_rpt"/>
</dbReference>
<dbReference type="GO" id="GO:0006626">
    <property type="term" value="P:protein targeting to mitochondrion"/>
    <property type="evidence" value="ECO:0007669"/>
    <property type="project" value="TreeGrafter"/>
</dbReference>
<dbReference type="PROSITE" id="PS50005">
    <property type="entry name" value="TPR"/>
    <property type="match status" value="1"/>
</dbReference>
<feature type="region of interest" description="Disordered" evidence="6">
    <location>
        <begin position="341"/>
        <end position="408"/>
    </location>
</feature>
<feature type="region of interest" description="Disordered" evidence="6">
    <location>
        <begin position="841"/>
        <end position="860"/>
    </location>
</feature>
<accession>A0A814J027</accession>
<comment type="subcellular location">
    <subcellularLocation>
        <location evidence="1">Cytoplasm</location>
    </subcellularLocation>
</comment>
<evidence type="ECO:0000256" key="4">
    <source>
        <dbReference type="ARBA" id="ARBA00022803"/>
    </source>
</evidence>